<dbReference type="InterPro" id="IPR036680">
    <property type="entry name" value="SPOR-like_sf"/>
</dbReference>
<dbReference type="SUPFAM" id="SSF52540">
    <property type="entry name" value="P-loop containing nucleoside triphosphate hydrolases"/>
    <property type="match status" value="1"/>
</dbReference>
<dbReference type="Gene3D" id="3.30.70.1070">
    <property type="entry name" value="Sporulation related repeat"/>
    <property type="match status" value="1"/>
</dbReference>
<accession>A0A348WL02</accession>
<dbReference type="InterPro" id="IPR027417">
    <property type="entry name" value="P-loop_NTPase"/>
</dbReference>
<dbReference type="Pfam" id="PF05036">
    <property type="entry name" value="SPOR"/>
    <property type="match status" value="1"/>
</dbReference>
<dbReference type="Pfam" id="PF13401">
    <property type="entry name" value="AAA_22"/>
    <property type="match status" value="1"/>
</dbReference>
<dbReference type="Proteomes" id="UP000262878">
    <property type="component" value="Unassembled WGS sequence"/>
</dbReference>
<feature type="domain" description="SPOR" evidence="1">
    <location>
        <begin position="405"/>
        <end position="481"/>
    </location>
</feature>
<dbReference type="STRING" id="314276.OS145_09168"/>
<dbReference type="InterPro" id="IPR007730">
    <property type="entry name" value="SPOR-like_dom"/>
</dbReference>
<dbReference type="GO" id="GO:0016887">
    <property type="term" value="F:ATP hydrolysis activity"/>
    <property type="evidence" value="ECO:0007669"/>
    <property type="project" value="InterPro"/>
</dbReference>
<dbReference type="GO" id="GO:0042834">
    <property type="term" value="F:peptidoglycan binding"/>
    <property type="evidence" value="ECO:0007669"/>
    <property type="project" value="InterPro"/>
</dbReference>
<dbReference type="PANTHER" id="PTHR35894">
    <property type="entry name" value="GENERAL SECRETION PATHWAY PROTEIN A-RELATED"/>
    <property type="match status" value="1"/>
</dbReference>
<gene>
    <name evidence="2" type="ORF">DCR58_00365</name>
</gene>
<dbReference type="InterPro" id="IPR049945">
    <property type="entry name" value="AAA_22"/>
</dbReference>
<protein>
    <recommendedName>
        <fullName evidence="1">SPOR domain-containing protein</fullName>
    </recommendedName>
</protein>
<proteinExistence type="predicted"/>
<dbReference type="PROSITE" id="PS51724">
    <property type="entry name" value="SPOR"/>
    <property type="match status" value="1"/>
</dbReference>
<comment type="caution">
    <text evidence="2">The sequence shown here is derived from an EMBL/GenBank/DDBJ whole genome shotgun (WGS) entry which is preliminary data.</text>
</comment>
<dbReference type="InterPro" id="IPR052026">
    <property type="entry name" value="ExeA_AAA_ATPase_DNA-bind"/>
</dbReference>
<dbReference type="PANTHER" id="PTHR35894:SF5">
    <property type="entry name" value="MU-LIKE PROPHAGE FLUMU DNA TRANSPOSITION PROTEIN B"/>
    <property type="match status" value="1"/>
</dbReference>
<reference evidence="2 3" key="1">
    <citation type="journal article" date="2018" name="Nat. Biotechnol.">
        <title>A standardized bacterial taxonomy based on genome phylogeny substantially revises the tree of life.</title>
        <authorList>
            <person name="Parks D.H."/>
            <person name="Chuvochina M."/>
            <person name="Waite D.W."/>
            <person name="Rinke C."/>
            <person name="Skarshewski A."/>
            <person name="Chaumeil P.A."/>
            <person name="Hugenholtz P."/>
        </authorList>
    </citation>
    <scope>NUCLEOTIDE SEQUENCE [LARGE SCALE GENOMIC DNA]</scope>
    <source>
        <strain evidence="2">UBA9360</strain>
    </source>
</reference>
<dbReference type="Gene3D" id="3.40.50.300">
    <property type="entry name" value="P-loop containing nucleotide triphosphate hydrolases"/>
    <property type="match status" value="1"/>
</dbReference>
<evidence type="ECO:0000313" key="2">
    <source>
        <dbReference type="EMBL" id="HAR55214.1"/>
    </source>
</evidence>
<evidence type="ECO:0000259" key="1">
    <source>
        <dbReference type="PROSITE" id="PS51724"/>
    </source>
</evidence>
<evidence type="ECO:0000313" key="3">
    <source>
        <dbReference type="Proteomes" id="UP000262878"/>
    </source>
</evidence>
<name>A0A348WL02_9GAMM</name>
<organism evidence="2 3">
    <name type="scientific">Idiomarina baltica</name>
    <dbReference type="NCBI Taxonomy" id="190892"/>
    <lineage>
        <taxon>Bacteria</taxon>
        <taxon>Pseudomonadati</taxon>
        <taxon>Pseudomonadota</taxon>
        <taxon>Gammaproteobacteria</taxon>
        <taxon>Alteromonadales</taxon>
        <taxon>Idiomarinaceae</taxon>
        <taxon>Idiomarina</taxon>
    </lineage>
</organism>
<dbReference type="EMBL" id="DMUP01000009">
    <property type="protein sequence ID" value="HAR55214.1"/>
    <property type="molecule type" value="Genomic_DNA"/>
</dbReference>
<sequence length="495" mass="54642">MPAHAYSTHIVAAPVKSKPSQQAVIDRLHEHCQHSDTLVLLHGPQGSGKSTISELFIEQASNYAECAWVQVSERSSVERLRAQILNQLFGTISLNDDTLSREIQRQRPLNHAVIVIDNGELMPDSFLAECVNTVNQLCALGQRVSIIISAESRWVFQQTPPPQLRVKRPELVEVPPLGKEEQMRFVQALLPERQRPLWSLDKVQQFLATINGYPGEIQQRLQLKLMTQAQRYVEPETQEEETFSASLEHAESNLESVKAKSSTPLFKILLASTILALLGLAALKHEAIMTAFGPTSSAESSITEAEAKTNEQATPEAYTDINAANATVEFEPIEVNQFDFVPAELAASYRAALHSLNRVAAADADPREVEIALFNDKRVPVAVADSDTASGSEPSQLTDSQWIRQQPATNYAVQITIASNKPTLTEFIKRHDLEQTARVYQRQKDNSYVVIIGSYDTIAAARAYAESLPEALKAGGPWPKSFAAVQREQVSVGGE</sequence>
<dbReference type="AlphaFoldDB" id="A0A348WL02"/>